<dbReference type="AlphaFoldDB" id="A0A212LA40"/>
<evidence type="ECO:0000256" key="7">
    <source>
        <dbReference type="ARBA" id="ARBA00023136"/>
    </source>
</evidence>
<evidence type="ECO:0000256" key="4">
    <source>
        <dbReference type="ARBA" id="ARBA00022475"/>
    </source>
</evidence>
<dbReference type="RefSeq" id="WP_179981157.1">
    <property type="nucleotide sequence ID" value="NZ_LT608333.1"/>
</dbReference>
<comment type="subcellular location">
    <subcellularLocation>
        <location evidence="1">Cell membrane</location>
        <topology evidence="1">Multi-pass membrane protein</topology>
    </subcellularLocation>
</comment>
<proteinExistence type="inferred from homology"/>
<name>A0A212LA40_9BACT</name>
<sequence>MPGREPTGGQSDAALRAHGHCGSPHAHSISPHALCGSPHAPLFAAEKGHCCSHPWDGPRARAFSAAALLAVAVLLGLAGIKMGALSRSWADIWAALFSASGDESLRYFVLHLRLPKVCAALTVGASLALAGTMLQNVLNNPLASSFTLGLSQGAAFGASFSMVILPMAGGLAGGLAGLSTVAMGALAGSLSAGLLILAFSMMRGMGPQGLILAGVALSTLFGAATMSLQFFASDSQVAATVFWSFGDLGRGSWREVALVGLVLLEGLVFSLRRNLDYDTLRWGDAQAAALGVSVLRLRCATLLMASLMAAFATAFYGVIGFVGLVAPHMVRLLFPHAGHFFLLGCSALFGACFLLAADLVAQTVIYPALLPVGIVCAFTGVPIFLYILFKGARAHA</sequence>
<evidence type="ECO:0000313" key="10">
    <source>
        <dbReference type="EMBL" id="SCM74433.1"/>
    </source>
</evidence>
<dbReference type="CDD" id="cd06550">
    <property type="entry name" value="TM_ABC_iron-siderophores_like"/>
    <property type="match status" value="1"/>
</dbReference>
<dbReference type="SUPFAM" id="SSF81345">
    <property type="entry name" value="ABC transporter involved in vitamin B12 uptake, BtuC"/>
    <property type="match status" value="1"/>
</dbReference>
<dbReference type="GO" id="GO:0033214">
    <property type="term" value="P:siderophore-iron import into cell"/>
    <property type="evidence" value="ECO:0007669"/>
    <property type="project" value="TreeGrafter"/>
</dbReference>
<evidence type="ECO:0000256" key="3">
    <source>
        <dbReference type="ARBA" id="ARBA00022448"/>
    </source>
</evidence>
<feature type="transmembrane region" description="Helical" evidence="9">
    <location>
        <begin position="210"/>
        <end position="232"/>
    </location>
</feature>
<feature type="transmembrane region" description="Helical" evidence="9">
    <location>
        <begin position="338"/>
        <end position="361"/>
    </location>
</feature>
<evidence type="ECO:0000256" key="1">
    <source>
        <dbReference type="ARBA" id="ARBA00004651"/>
    </source>
</evidence>
<gene>
    <name evidence="10" type="ORF">KL86DES1_21937</name>
</gene>
<feature type="transmembrane region" description="Helical" evidence="9">
    <location>
        <begin position="146"/>
        <end position="169"/>
    </location>
</feature>
<feature type="transmembrane region" description="Helical" evidence="9">
    <location>
        <begin position="368"/>
        <end position="389"/>
    </location>
</feature>
<reference evidence="10" key="1">
    <citation type="submission" date="2016-08" db="EMBL/GenBank/DDBJ databases">
        <authorList>
            <person name="Seilhamer J.J."/>
        </authorList>
    </citation>
    <scope>NUCLEOTIDE SEQUENCE</scope>
    <source>
        <strain evidence="10">86-1</strain>
    </source>
</reference>
<evidence type="ECO:0000256" key="9">
    <source>
        <dbReference type="SAM" id="Phobius"/>
    </source>
</evidence>
<evidence type="ECO:0000256" key="5">
    <source>
        <dbReference type="ARBA" id="ARBA00022692"/>
    </source>
</evidence>
<dbReference type="GO" id="GO:0005886">
    <property type="term" value="C:plasma membrane"/>
    <property type="evidence" value="ECO:0007669"/>
    <property type="project" value="UniProtKB-SubCell"/>
</dbReference>
<keyword evidence="4" id="KW-1003">Cell membrane</keyword>
<dbReference type="GO" id="GO:0022857">
    <property type="term" value="F:transmembrane transporter activity"/>
    <property type="evidence" value="ECO:0007669"/>
    <property type="project" value="InterPro"/>
</dbReference>
<keyword evidence="6 9" id="KW-1133">Transmembrane helix</keyword>
<keyword evidence="7 9" id="KW-0472">Membrane</keyword>
<accession>A0A212LA40</accession>
<dbReference type="PANTHER" id="PTHR30472">
    <property type="entry name" value="FERRIC ENTEROBACTIN TRANSPORT SYSTEM PERMEASE PROTEIN"/>
    <property type="match status" value="1"/>
</dbReference>
<evidence type="ECO:0000256" key="6">
    <source>
        <dbReference type="ARBA" id="ARBA00022989"/>
    </source>
</evidence>
<dbReference type="PANTHER" id="PTHR30472:SF25">
    <property type="entry name" value="ABC TRANSPORTER PERMEASE PROTEIN MJ0876-RELATED"/>
    <property type="match status" value="1"/>
</dbReference>
<dbReference type="Gene3D" id="1.10.3470.10">
    <property type="entry name" value="ABC transporter involved in vitamin B12 uptake, BtuC"/>
    <property type="match status" value="1"/>
</dbReference>
<keyword evidence="3" id="KW-0813">Transport</keyword>
<organism evidence="10">
    <name type="scientific">uncultured Desulfovibrio sp</name>
    <dbReference type="NCBI Taxonomy" id="167968"/>
    <lineage>
        <taxon>Bacteria</taxon>
        <taxon>Pseudomonadati</taxon>
        <taxon>Thermodesulfobacteriota</taxon>
        <taxon>Desulfovibrionia</taxon>
        <taxon>Desulfovibrionales</taxon>
        <taxon>Desulfovibrionaceae</taxon>
        <taxon>Desulfovibrio</taxon>
        <taxon>environmental samples</taxon>
    </lineage>
</organism>
<evidence type="ECO:0000256" key="8">
    <source>
        <dbReference type="SAM" id="MobiDB-lite"/>
    </source>
</evidence>
<feature type="transmembrane region" description="Helical" evidence="9">
    <location>
        <begin position="62"/>
        <end position="80"/>
    </location>
</feature>
<protein>
    <submittedName>
        <fullName evidence="10">Transport system permease protein</fullName>
    </submittedName>
</protein>
<dbReference type="EMBL" id="FMJC01000002">
    <property type="protein sequence ID" value="SCM74433.1"/>
    <property type="molecule type" value="Genomic_DNA"/>
</dbReference>
<comment type="similarity">
    <text evidence="2">Belongs to the binding-protein-dependent transport system permease family. FecCD subfamily.</text>
</comment>
<feature type="region of interest" description="Disordered" evidence="8">
    <location>
        <begin position="1"/>
        <end position="24"/>
    </location>
</feature>
<feature type="transmembrane region" description="Helical" evidence="9">
    <location>
        <begin position="114"/>
        <end position="134"/>
    </location>
</feature>
<keyword evidence="5 9" id="KW-0812">Transmembrane</keyword>
<feature type="transmembrane region" description="Helical" evidence="9">
    <location>
        <begin position="175"/>
        <end position="198"/>
    </location>
</feature>
<dbReference type="InterPro" id="IPR000522">
    <property type="entry name" value="ABC_transptr_permease_BtuC"/>
</dbReference>
<evidence type="ECO:0000256" key="2">
    <source>
        <dbReference type="ARBA" id="ARBA00007935"/>
    </source>
</evidence>
<feature type="transmembrane region" description="Helical" evidence="9">
    <location>
        <begin position="302"/>
        <end position="326"/>
    </location>
</feature>
<dbReference type="Pfam" id="PF01032">
    <property type="entry name" value="FecCD"/>
    <property type="match status" value="1"/>
</dbReference>
<feature type="transmembrane region" description="Helical" evidence="9">
    <location>
        <begin position="252"/>
        <end position="271"/>
    </location>
</feature>
<dbReference type="InterPro" id="IPR037294">
    <property type="entry name" value="ABC_BtuC-like"/>
</dbReference>